<name>A0ABP9BU25_9SPHI</name>
<evidence type="ECO:0000313" key="8">
    <source>
        <dbReference type="Proteomes" id="UP001501411"/>
    </source>
</evidence>
<dbReference type="Proteomes" id="UP001501411">
    <property type="component" value="Unassembled WGS sequence"/>
</dbReference>
<dbReference type="InterPro" id="IPR011712">
    <property type="entry name" value="Sig_transdc_His_kin_sub3_dim/P"/>
</dbReference>
<feature type="coiled-coil region" evidence="4">
    <location>
        <begin position="86"/>
        <end position="122"/>
    </location>
</feature>
<dbReference type="EMBL" id="BAABIQ010000039">
    <property type="protein sequence ID" value="GAA4798655.1"/>
    <property type="molecule type" value="Genomic_DNA"/>
</dbReference>
<evidence type="ECO:0000256" key="3">
    <source>
        <dbReference type="ARBA" id="ARBA00023012"/>
    </source>
</evidence>
<sequence>MAQYPDRETEYDAYEARKTVAAAQRKFKQARTSAYRIVKMAQNDSLPEYILPALKEIADYSKAIGDLSKAYAYAERYTHYKDSLDRQQTAFKMNELELRYQSAQKEQQIQELQSKSDKQKLMLWGTALLLLLIILFFLYRFQQKKIQNTQQVQSMEQQRQIEVTQALLTGEETERSRLARDLHDGLGGMLAGVKLHLSQIAEQQPQLHRAIDQLGDSVNELRRIAKNMIPESLLRSGLEVALRELCDSIVSIDLRVVFHAFQIRDDISSGTQLTIYRIVQELLGNAVKHAAASKIIVQCSQAEDTFFITVEDNGKGFDASCLHQEGMGFKNIRSRVDFLKGNMHIDSSTDGTIINIEVNVAS</sequence>
<dbReference type="SUPFAM" id="SSF55874">
    <property type="entry name" value="ATPase domain of HSP90 chaperone/DNA topoisomerase II/histidine kinase"/>
    <property type="match status" value="1"/>
</dbReference>
<evidence type="ECO:0000256" key="2">
    <source>
        <dbReference type="ARBA" id="ARBA00022777"/>
    </source>
</evidence>
<proteinExistence type="predicted"/>
<organism evidence="7 8">
    <name type="scientific">Olivibacter ginsenosidimutans</name>
    <dbReference type="NCBI Taxonomy" id="1176537"/>
    <lineage>
        <taxon>Bacteria</taxon>
        <taxon>Pseudomonadati</taxon>
        <taxon>Bacteroidota</taxon>
        <taxon>Sphingobacteriia</taxon>
        <taxon>Sphingobacteriales</taxon>
        <taxon>Sphingobacteriaceae</taxon>
        <taxon>Olivibacter</taxon>
    </lineage>
</organism>
<reference evidence="8" key="1">
    <citation type="journal article" date="2019" name="Int. J. Syst. Evol. Microbiol.">
        <title>The Global Catalogue of Microorganisms (GCM) 10K type strain sequencing project: providing services to taxonomists for standard genome sequencing and annotation.</title>
        <authorList>
            <consortium name="The Broad Institute Genomics Platform"/>
            <consortium name="The Broad Institute Genome Sequencing Center for Infectious Disease"/>
            <person name="Wu L."/>
            <person name="Ma J."/>
        </authorList>
    </citation>
    <scope>NUCLEOTIDE SEQUENCE [LARGE SCALE GENOMIC DNA]</scope>
    <source>
        <strain evidence="8">JCM 18200</strain>
    </source>
</reference>
<keyword evidence="1" id="KW-0808">Transferase</keyword>
<comment type="caution">
    <text evidence="7">The sequence shown here is derived from an EMBL/GenBank/DDBJ whole genome shotgun (WGS) entry which is preliminary data.</text>
</comment>
<evidence type="ECO:0000256" key="4">
    <source>
        <dbReference type="SAM" id="Coils"/>
    </source>
</evidence>
<gene>
    <name evidence="7" type="ORF">GCM10023231_29300</name>
</gene>
<keyword evidence="5" id="KW-0812">Transmembrane</keyword>
<dbReference type="Gene3D" id="1.20.5.1930">
    <property type="match status" value="1"/>
</dbReference>
<dbReference type="PANTHER" id="PTHR24421">
    <property type="entry name" value="NITRATE/NITRITE SENSOR PROTEIN NARX-RELATED"/>
    <property type="match status" value="1"/>
</dbReference>
<keyword evidence="5" id="KW-0472">Membrane</keyword>
<dbReference type="InterPro" id="IPR005467">
    <property type="entry name" value="His_kinase_dom"/>
</dbReference>
<keyword evidence="8" id="KW-1185">Reference proteome</keyword>
<dbReference type="SMART" id="SM00387">
    <property type="entry name" value="HATPase_c"/>
    <property type="match status" value="1"/>
</dbReference>
<evidence type="ECO:0000256" key="5">
    <source>
        <dbReference type="SAM" id="Phobius"/>
    </source>
</evidence>
<evidence type="ECO:0000313" key="7">
    <source>
        <dbReference type="EMBL" id="GAA4798655.1"/>
    </source>
</evidence>
<protein>
    <recommendedName>
        <fullName evidence="6">Histidine kinase domain-containing protein</fullName>
    </recommendedName>
</protein>
<dbReference type="CDD" id="cd16917">
    <property type="entry name" value="HATPase_UhpB-NarQ-NarX-like"/>
    <property type="match status" value="1"/>
</dbReference>
<dbReference type="PROSITE" id="PS50109">
    <property type="entry name" value="HIS_KIN"/>
    <property type="match status" value="1"/>
</dbReference>
<feature type="transmembrane region" description="Helical" evidence="5">
    <location>
        <begin position="121"/>
        <end position="141"/>
    </location>
</feature>
<feature type="domain" description="Histidine kinase" evidence="6">
    <location>
        <begin position="177"/>
        <end position="362"/>
    </location>
</feature>
<evidence type="ECO:0000259" key="6">
    <source>
        <dbReference type="PROSITE" id="PS50109"/>
    </source>
</evidence>
<keyword evidence="3" id="KW-0902">Two-component regulatory system</keyword>
<keyword evidence="2" id="KW-0418">Kinase</keyword>
<accession>A0ABP9BU25</accession>
<dbReference type="InterPro" id="IPR050482">
    <property type="entry name" value="Sensor_HK_TwoCompSys"/>
</dbReference>
<keyword evidence="4" id="KW-0175">Coiled coil</keyword>
<dbReference type="InterPro" id="IPR003594">
    <property type="entry name" value="HATPase_dom"/>
</dbReference>
<dbReference type="InterPro" id="IPR036890">
    <property type="entry name" value="HATPase_C_sf"/>
</dbReference>
<keyword evidence="5" id="KW-1133">Transmembrane helix</keyword>
<dbReference type="RefSeq" id="WP_345232560.1">
    <property type="nucleotide sequence ID" value="NZ_BAABIQ010000039.1"/>
</dbReference>
<dbReference type="Pfam" id="PF02518">
    <property type="entry name" value="HATPase_c"/>
    <property type="match status" value="1"/>
</dbReference>
<dbReference type="Pfam" id="PF07730">
    <property type="entry name" value="HisKA_3"/>
    <property type="match status" value="1"/>
</dbReference>
<evidence type="ECO:0000256" key="1">
    <source>
        <dbReference type="ARBA" id="ARBA00022679"/>
    </source>
</evidence>
<dbReference type="Gene3D" id="3.30.565.10">
    <property type="entry name" value="Histidine kinase-like ATPase, C-terminal domain"/>
    <property type="match status" value="1"/>
</dbReference>